<dbReference type="Proteomes" id="UP000319897">
    <property type="component" value="Unassembled WGS sequence"/>
</dbReference>
<dbReference type="PANTHER" id="PTHR36113">
    <property type="entry name" value="LYASE, PUTATIVE-RELATED-RELATED"/>
    <property type="match status" value="1"/>
</dbReference>
<dbReference type="EMBL" id="VFSU01000019">
    <property type="protein sequence ID" value="TPE62197.1"/>
    <property type="molecule type" value="Genomic_DNA"/>
</dbReference>
<dbReference type="PANTHER" id="PTHR36113:SF3">
    <property type="entry name" value="SLL5075 PROTEIN"/>
    <property type="match status" value="1"/>
</dbReference>
<gene>
    <name evidence="2" type="ORF">FJQ54_06605</name>
</gene>
<organism evidence="2 3">
    <name type="scientific">Sandaracinobacter neustonicus</name>
    <dbReference type="NCBI Taxonomy" id="1715348"/>
    <lineage>
        <taxon>Bacteria</taxon>
        <taxon>Pseudomonadati</taxon>
        <taxon>Pseudomonadota</taxon>
        <taxon>Alphaproteobacteria</taxon>
        <taxon>Sphingomonadales</taxon>
        <taxon>Sphingosinicellaceae</taxon>
        <taxon>Sandaracinobacter</taxon>
    </lineage>
</organism>
<sequence>MSEATHSTGRLHNTGPGRPTWTHMALAVSNVDATVQWYESFTHLRTLARHEDVDGRNAWLADPDEKSRPFVLVVGEFYPGHDPFAPAPHHPLGPFAHFGIELPSREAIDEIAARGKAAGCLALGPVQMAKDIGYICFLKDPDGNTIEFSYDQGVFETARDIWQVAV</sequence>
<dbReference type="OrthoDB" id="5243302at2"/>
<feature type="domain" description="VOC" evidence="1">
    <location>
        <begin position="20"/>
        <end position="151"/>
    </location>
</feature>
<keyword evidence="3" id="KW-1185">Reference proteome</keyword>
<dbReference type="CDD" id="cd06587">
    <property type="entry name" value="VOC"/>
    <property type="match status" value="1"/>
</dbReference>
<dbReference type="PROSITE" id="PS51819">
    <property type="entry name" value="VOC"/>
    <property type="match status" value="1"/>
</dbReference>
<evidence type="ECO:0000313" key="3">
    <source>
        <dbReference type="Proteomes" id="UP000319897"/>
    </source>
</evidence>
<dbReference type="InterPro" id="IPR004360">
    <property type="entry name" value="Glyas_Fos-R_dOase_dom"/>
</dbReference>
<dbReference type="InterPro" id="IPR029068">
    <property type="entry name" value="Glyas_Bleomycin-R_OHBP_Dase"/>
</dbReference>
<dbReference type="AlphaFoldDB" id="A0A501XQ16"/>
<reference evidence="2 3" key="1">
    <citation type="submission" date="2019-06" db="EMBL/GenBank/DDBJ databases">
        <authorList>
            <person name="Lee I."/>
            <person name="Jang G.I."/>
            <person name="Hwang C.Y."/>
        </authorList>
    </citation>
    <scope>NUCLEOTIDE SEQUENCE [LARGE SCALE GENOMIC DNA]</scope>
    <source>
        <strain evidence="2 3">PAMC 28131</strain>
    </source>
</reference>
<name>A0A501XQ16_9SPHN</name>
<dbReference type="Pfam" id="PF00903">
    <property type="entry name" value="Glyoxalase"/>
    <property type="match status" value="1"/>
</dbReference>
<evidence type="ECO:0000313" key="2">
    <source>
        <dbReference type="EMBL" id="TPE62197.1"/>
    </source>
</evidence>
<comment type="caution">
    <text evidence="2">The sequence shown here is derived from an EMBL/GenBank/DDBJ whole genome shotgun (WGS) entry which is preliminary data.</text>
</comment>
<evidence type="ECO:0000259" key="1">
    <source>
        <dbReference type="PROSITE" id="PS51819"/>
    </source>
</evidence>
<dbReference type="RefSeq" id="WP_140927622.1">
    <property type="nucleotide sequence ID" value="NZ_VFSU01000019.1"/>
</dbReference>
<dbReference type="Gene3D" id="3.10.180.10">
    <property type="entry name" value="2,3-Dihydroxybiphenyl 1,2-Dioxygenase, domain 1"/>
    <property type="match status" value="1"/>
</dbReference>
<proteinExistence type="predicted"/>
<dbReference type="InterPro" id="IPR037523">
    <property type="entry name" value="VOC_core"/>
</dbReference>
<accession>A0A501XQ16</accession>
<dbReference type="SUPFAM" id="SSF54593">
    <property type="entry name" value="Glyoxalase/Bleomycin resistance protein/Dihydroxybiphenyl dioxygenase"/>
    <property type="match status" value="1"/>
</dbReference>
<protein>
    <submittedName>
        <fullName evidence="2">VOC family protein</fullName>
    </submittedName>
</protein>
<dbReference type="InterPro" id="IPR051332">
    <property type="entry name" value="Fosfomycin_Res_Enzymes"/>
</dbReference>